<reference evidence="2" key="1">
    <citation type="submission" date="2015-04" db="UniProtKB">
        <authorList>
            <consortium name="EnsemblPlants"/>
        </authorList>
    </citation>
    <scope>IDENTIFICATION</scope>
</reference>
<accession>A0A0E0CRT9</accession>
<dbReference type="InterPro" id="IPR012442">
    <property type="entry name" value="DUF1645_plant"/>
</dbReference>
<feature type="compositionally biased region" description="Polar residues" evidence="1">
    <location>
        <begin position="220"/>
        <end position="229"/>
    </location>
</feature>
<dbReference type="EnsemblPlants" id="OMERI02G31910.1">
    <property type="protein sequence ID" value="OMERI02G31910.1"/>
    <property type="gene ID" value="OMERI02G31910"/>
</dbReference>
<proteinExistence type="predicted"/>
<feature type="region of interest" description="Disordered" evidence="1">
    <location>
        <begin position="203"/>
        <end position="236"/>
    </location>
</feature>
<reference evidence="2" key="2">
    <citation type="submission" date="2018-05" db="EMBL/GenBank/DDBJ databases">
        <title>OmerRS3 (Oryza meridionalis Reference Sequence Version 3).</title>
        <authorList>
            <person name="Zhang J."/>
            <person name="Kudrna D."/>
            <person name="Lee S."/>
            <person name="Talag J."/>
            <person name="Welchert J."/>
            <person name="Wing R.A."/>
        </authorList>
    </citation>
    <scope>NUCLEOTIDE SEQUENCE [LARGE SCALE GENOMIC DNA]</scope>
    <source>
        <strain evidence="2">cv. OR44</strain>
    </source>
</reference>
<evidence type="ECO:0000313" key="3">
    <source>
        <dbReference type="Proteomes" id="UP000008021"/>
    </source>
</evidence>
<dbReference type="STRING" id="40149.A0A0E0CRT9"/>
<feature type="region of interest" description="Disordered" evidence="1">
    <location>
        <begin position="350"/>
        <end position="386"/>
    </location>
</feature>
<name>A0A0E0CRT9_9ORYZ</name>
<feature type="region of interest" description="Disordered" evidence="1">
    <location>
        <begin position="260"/>
        <end position="302"/>
    </location>
</feature>
<dbReference type="eggNOG" id="ENOG502QUH5">
    <property type="taxonomic scope" value="Eukaryota"/>
</dbReference>
<sequence>MELTTALPASPPPPPQEEFRFDGPAFSAFQEAAASAGTNPFFSADAMDSNPFLATAVTAPPSPNPFELNHQSASPGAADPFDLFQHFTSAPASPARAAAIYAQFDGSVGDGNCADHDMAVVGDDDDDFQPRASYSTGTATSTVPFDWEEKPGKPKSELAACAAAATSPNVGELDDADFDFGVLLDKSVQVPELTTADELFDEGKIRPLKPPPGLLDGGSVASSPRSPISKSPMWSPRLRGKVGSGADFDPFAAALAKAAKGPSPLGAGAKDADDAGTASSPKKPDPVSVTSPRCIPPATMINGGRKKWRLSDMLLFRRSAAKARATGANINKEPIFKYSPVQQLGTPVKKATADQSAAANGDVSAGKHKKQSKKATAAEDGMASPHRQSVMGCVRLNPGLHRLAKGFNGSSLHFGHRRAAARSVMNR</sequence>
<dbReference type="Proteomes" id="UP000008021">
    <property type="component" value="Chromosome 2"/>
</dbReference>
<organism evidence="2">
    <name type="scientific">Oryza meridionalis</name>
    <dbReference type="NCBI Taxonomy" id="40149"/>
    <lineage>
        <taxon>Eukaryota</taxon>
        <taxon>Viridiplantae</taxon>
        <taxon>Streptophyta</taxon>
        <taxon>Embryophyta</taxon>
        <taxon>Tracheophyta</taxon>
        <taxon>Spermatophyta</taxon>
        <taxon>Magnoliopsida</taxon>
        <taxon>Liliopsida</taxon>
        <taxon>Poales</taxon>
        <taxon>Poaceae</taxon>
        <taxon>BOP clade</taxon>
        <taxon>Oryzoideae</taxon>
        <taxon>Oryzeae</taxon>
        <taxon>Oryzinae</taxon>
        <taxon>Oryza</taxon>
    </lineage>
</organism>
<protein>
    <submittedName>
        <fullName evidence="2">Uncharacterized protein</fullName>
    </submittedName>
</protein>
<dbReference type="HOGENOM" id="CLU_059646_0_0_1"/>
<dbReference type="PANTHER" id="PTHR33095:SF91">
    <property type="entry name" value="OS02G0761300 PROTEIN"/>
    <property type="match status" value="1"/>
</dbReference>
<keyword evidence="3" id="KW-1185">Reference proteome</keyword>
<feature type="compositionally biased region" description="Low complexity" evidence="1">
    <location>
        <begin position="260"/>
        <end position="269"/>
    </location>
</feature>
<evidence type="ECO:0000313" key="2">
    <source>
        <dbReference type="EnsemblPlants" id="OMERI02G31910.1"/>
    </source>
</evidence>
<feature type="region of interest" description="Disordered" evidence="1">
    <location>
        <begin position="1"/>
        <end position="21"/>
    </location>
</feature>
<dbReference type="Gramene" id="OMERI02G31910.1">
    <property type="protein sequence ID" value="OMERI02G31910.1"/>
    <property type="gene ID" value="OMERI02G31910"/>
</dbReference>
<dbReference type="AlphaFoldDB" id="A0A0E0CRT9"/>
<dbReference type="Pfam" id="PF07816">
    <property type="entry name" value="DUF1645"/>
    <property type="match status" value="1"/>
</dbReference>
<evidence type="ECO:0000256" key="1">
    <source>
        <dbReference type="SAM" id="MobiDB-lite"/>
    </source>
</evidence>
<dbReference type="PANTHER" id="PTHR33095">
    <property type="entry name" value="OS07G0619500 PROTEIN"/>
    <property type="match status" value="1"/>
</dbReference>